<evidence type="ECO:0000256" key="1">
    <source>
        <dbReference type="ARBA" id="ARBA00004240"/>
    </source>
</evidence>
<organism evidence="7 8">
    <name type="scientific">Limosilactobacillus reuteri</name>
    <name type="common">Lactobacillus reuteri</name>
    <dbReference type="NCBI Taxonomy" id="1598"/>
    <lineage>
        <taxon>Bacteria</taxon>
        <taxon>Bacillati</taxon>
        <taxon>Bacillota</taxon>
        <taxon>Bacilli</taxon>
        <taxon>Lactobacillales</taxon>
        <taxon>Lactobacillaceae</taxon>
        <taxon>Limosilactobacillus</taxon>
    </lineage>
</organism>
<dbReference type="RefSeq" id="WP_066035982.1">
    <property type="nucleotide sequence ID" value="NZ_CP136906.1"/>
</dbReference>
<dbReference type="NCBIfam" id="NF041548">
    <property type="entry name" value="PssE"/>
    <property type="match status" value="1"/>
</dbReference>
<dbReference type="EMBL" id="MCNS01000018">
    <property type="protein sequence ID" value="OCX46835.1"/>
    <property type="molecule type" value="Genomic_DNA"/>
</dbReference>
<comment type="caution">
    <text evidence="7">The sequence shown here is derived from an EMBL/GenBank/DDBJ whole genome shotgun (WGS) entry which is preliminary data.</text>
</comment>
<dbReference type="Gene3D" id="3.40.50.2000">
    <property type="entry name" value="Glycogen Phosphorylase B"/>
    <property type="match status" value="1"/>
</dbReference>
<evidence type="ECO:0000313" key="8">
    <source>
        <dbReference type="Proteomes" id="UP000095141"/>
    </source>
</evidence>
<dbReference type="InterPro" id="IPR007235">
    <property type="entry name" value="Glyco_trans_28_C"/>
</dbReference>
<dbReference type="SUPFAM" id="SSF53756">
    <property type="entry name" value="UDP-Glycosyltransferase/glycogen phosphorylase"/>
    <property type="match status" value="1"/>
</dbReference>
<reference evidence="7 8" key="1">
    <citation type="submission" date="2016-08" db="EMBL/GenBank/DDBJ databases">
        <title>Probiotic bacterium isolated from chicken gut.</title>
        <authorList>
            <person name="Levy J.L."/>
            <person name="Hassan H.M."/>
            <person name="Mendoza M.A."/>
        </authorList>
    </citation>
    <scope>NUCLEOTIDE SEQUENCE [LARGE SCALE GENOMIC DNA]</scope>
    <source>
        <strain evidence="7 8">P43</strain>
    </source>
</reference>
<dbReference type="Proteomes" id="UP000095141">
    <property type="component" value="Unassembled WGS sequence"/>
</dbReference>
<dbReference type="GO" id="GO:0006488">
    <property type="term" value="P:dolichol-linked oligosaccharide biosynthetic process"/>
    <property type="evidence" value="ECO:0007669"/>
    <property type="project" value="InterPro"/>
</dbReference>
<dbReference type="Pfam" id="PF04101">
    <property type="entry name" value="Glyco_tran_28_C"/>
    <property type="match status" value="1"/>
</dbReference>
<comment type="subcellular location">
    <subcellularLocation>
        <location evidence="1">Endoplasmic reticulum</location>
    </subcellularLocation>
</comment>
<keyword evidence="3 7" id="KW-0328">Glycosyltransferase</keyword>
<dbReference type="GO" id="GO:0016758">
    <property type="term" value="F:hexosyltransferase activity"/>
    <property type="evidence" value="ECO:0007669"/>
    <property type="project" value="InterPro"/>
</dbReference>
<evidence type="ECO:0000256" key="4">
    <source>
        <dbReference type="ARBA" id="ARBA00022679"/>
    </source>
</evidence>
<dbReference type="InterPro" id="IPR048097">
    <property type="entry name" value="Cps14G-like"/>
</dbReference>
<gene>
    <name evidence="7" type="ORF">BFD03_08960</name>
</gene>
<protein>
    <submittedName>
        <fullName evidence="7">Beta(1,3)galactosyltransferase EpsH</fullName>
    </submittedName>
</protein>
<evidence type="ECO:0000256" key="5">
    <source>
        <dbReference type="ARBA" id="ARBA00022824"/>
    </source>
</evidence>
<feature type="domain" description="Glycosyl transferase family 28 C-terminal" evidence="6">
    <location>
        <begin position="1"/>
        <end position="138"/>
    </location>
</feature>
<accession>A0A1C2G5Z5</accession>
<sequence length="159" mass="18625">MIFVALGTQKFNFNRLLKKIDLLISRGEISEQVIAQIGYSTYKTKNYKFYTFIDSQSFKEYIEKSKVIITHAGVGTILKAKKQNKKVIVVPRLKKYKEHVDDHQLEIMLSFSKKKLIIPCYDLDKLPIIIKNIDKYSLANYISNKDHFISLMENELRES</sequence>
<evidence type="ECO:0000313" key="7">
    <source>
        <dbReference type="EMBL" id="OCX46835.1"/>
    </source>
</evidence>
<dbReference type="InterPro" id="IPR039042">
    <property type="entry name" value="Alg13-like"/>
</dbReference>
<evidence type="ECO:0000259" key="6">
    <source>
        <dbReference type="Pfam" id="PF04101"/>
    </source>
</evidence>
<evidence type="ECO:0000256" key="2">
    <source>
        <dbReference type="ARBA" id="ARBA00006962"/>
    </source>
</evidence>
<name>A0A1C2G5Z5_LIMRT</name>
<dbReference type="AlphaFoldDB" id="A0A1C2G5Z5"/>
<evidence type="ECO:0000256" key="3">
    <source>
        <dbReference type="ARBA" id="ARBA00022676"/>
    </source>
</evidence>
<proteinExistence type="inferred from homology"/>
<dbReference type="PANTHER" id="PTHR12867">
    <property type="entry name" value="GLYCOSYL TRANSFERASE-RELATED"/>
    <property type="match status" value="1"/>
</dbReference>
<comment type="similarity">
    <text evidence="2">Belongs to the glycosyltransferase 28 family.</text>
</comment>
<dbReference type="PANTHER" id="PTHR12867:SF6">
    <property type="entry name" value="N-ACETYLGLUCOSAMINYLDIPHOSPHODOLICHOL N-ACETYLGLUCOSAMINYLTRANSFERASE"/>
    <property type="match status" value="1"/>
</dbReference>
<keyword evidence="5" id="KW-0256">Endoplasmic reticulum</keyword>
<keyword evidence="4 7" id="KW-0808">Transferase</keyword>